<gene>
    <name evidence="3" type="ORF">OM074_18740</name>
</gene>
<keyword evidence="1" id="KW-0732">Signal</keyword>
<dbReference type="Proteomes" id="UP001207408">
    <property type="component" value="Unassembled WGS sequence"/>
</dbReference>
<protein>
    <submittedName>
        <fullName evidence="3">Porin family protein</fullName>
    </submittedName>
</protein>
<dbReference type="Gene3D" id="2.40.160.20">
    <property type="match status" value="1"/>
</dbReference>
<organism evidence="3 4">
    <name type="scientific">Plebeiibacterium marinum</name>
    <dbReference type="NCBI Taxonomy" id="2992111"/>
    <lineage>
        <taxon>Bacteria</taxon>
        <taxon>Pseudomonadati</taxon>
        <taxon>Bacteroidota</taxon>
        <taxon>Bacteroidia</taxon>
        <taxon>Marinilabiliales</taxon>
        <taxon>Marinilabiliaceae</taxon>
        <taxon>Plebeiibacterium</taxon>
    </lineage>
</organism>
<keyword evidence="4" id="KW-1185">Reference proteome</keyword>
<dbReference type="InterPro" id="IPR027385">
    <property type="entry name" value="Beta-barrel_OMP"/>
</dbReference>
<dbReference type="SUPFAM" id="SSF56925">
    <property type="entry name" value="OMPA-like"/>
    <property type="match status" value="1"/>
</dbReference>
<dbReference type="RefSeq" id="WP_301202118.1">
    <property type="nucleotide sequence ID" value="NZ_JAPDPI010000054.1"/>
</dbReference>
<feature type="domain" description="Outer membrane protein beta-barrel" evidence="2">
    <location>
        <begin position="129"/>
        <end position="269"/>
    </location>
</feature>
<evidence type="ECO:0000259" key="2">
    <source>
        <dbReference type="Pfam" id="PF13505"/>
    </source>
</evidence>
<dbReference type="InterPro" id="IPR011250">
    <property type="entry name" value="OMP/PagP_B-barrel"/>
</dbReference>
<dbReference type="AlphaFoldDB" id="A0AAE3MHB7"/>
<dbReference type="EMBL" id="JAPDPI010000054">
    <property type="protein sequence ID" value="MCW3807672.1"/>
    <property type="molecule type" value="Genomic_DNA"/>
</dbReference>
<name>A0AAE3MHB7_9BACT</name>
<evidence type="ECO:0000256" key="1">
    <source>
        <dbReference type="ARBA" id="ARBA00022729"/>
    </source>
</evidence>
<comment type="caution">
    <text evidence="3">The sequence shown here is derived from an EMBL/GenBank/DDBJ whole genome shotgun (WGS) entry which is preliminary data.</text>
</comment>
<evidence type="ECO:0000313" key="4">
    <source>
        <dbReference type="Proteomes" id="UP001207408"/>
    </source>
</evidence>
<reference evidence="3" key="1">
    <citation type="submission" date="2022-10" db="EMBL/GenBank/DDBJ databases">
        <authorList>
            <person name="Yu W.X."/>
        </authorList>
    </citation>
    <scope>NUCLEOTIDE SEQUENCE</scope>
    <source>
        <strain evidence="3">D04</strain>
    </source>
</reference>
<proteinExistence type="predicted"/>
<sequence length="274" mass="31391">MKSIYILTAILVLAQLPVLSQQKELLHPVADTLYVQQDTIHKVVEVIKYEYEYYDPEPFELFVGAGVGISKATLKSDVFDKNTFQSAIPLVLKLKKGNFHLQTGLLYQNLSFKIPVTEIIETEIAHTTTQTVVVDTYYRYNDGDPIEVVVTKEIEITEYEIVQEEITANKKKNYSSIKIPVQLGYDILFNKFFVSADIGAGYNMFTSDAQKYLNEDFPEADHHFFTYELGVGAGYTLSKKFYLDCGINVSSKVHSDPYEYSSYNFSVRLFYKLF</sequence>
<accession>A0AAE3MHB7</accession>
<evidence type="ECO:0000313" key="3">
    <source>
        <dbReference type="EMBL" id="MCW3807672.1"/>
    </source>
</evidence>
<dbReference type="Pfam" id="PF13505">
    <property type="entry name" value="OMP_b-brl"/>
    <property type="match status" value="1"/>
</dbReference>